<dbReference type="AlphaFoldDB" id="A0A067TLP2"/>
<feature type="compositionally biased region" description="Basic and acidic residues" evidence="1">
    <location>
        <begin position="83"/>
        <end position="96"/>
    </location>
</feature>
<feature type="compositionally biased region" description="Basic and acidic residues" evidence="1">
    <location>
        <begin position="279"/>
        <end position="290"/>
    </location>
</feature>
<sequence length="296" mass="32732">MTHPSDLNITPETAWKRLRDAALLGGTKPSTTFSTSPIEPLALLGSYSSVWDSHTALECMDDIGEEISWLHLTADSSLQHGTSVKDEKKPGIKTDETTGPIKPSAPDNFAEIQGEFKWWDMVGSFKGLYRPYGEEENIWHFGDVSWRPLEDDEGEVVNNTNTDDFGLATIVTLDKHGQPFLEMLYNATNSALEYVRVLWKKQKVAGRVSSLMISGNEGQRLMRDAAVDLSQCRDLEPLDKNNGVDADSGEDNSGDDEDDNEDDDANGAPEGEQNTLVGVKRELDGEDAKLAKKRKL</sequence>
<accession>A0A067TLP2</accession>
<evidence type="ECO:0000313" key="3">
    <source>
        <dbReference type="Proteomes" id="UP000027222"/>
    </source>
</evidence>
<dbReference type="OrthoDB" id="3059138at2759"/>
<dbReference type="EMBL" id="KL142372">
    <property type="protein sequence ID" value="KDR79873.1"/>
    <property type="molecule type" value="Genomic_DNA"/>
</dbReference>
<keyword evidence="3" id="KW-1185">Reference proteome</keyword>
<evidence type="ECO:0000313" key="2">
    <source>
        <dbReference type="EMBL" id="KDR79873.1"/>
    </source>
</evidence>
<feature type="region of interest" description="Disordered" evidence="1">
    <location>
        <begin position="80"/>
        <end position="104"/>
    </location>
</feature>
<protein>
    <submittedName>
        <fullName evidence="2">Uncharacterized protein</fullName>
    </submittedName>
</protein>
<organism evidence="2 3">
    <name type="scientific">Galerina marginata (strain CBS 339.88)</name>
    <dbReference type="NCBI Taxonomy" id="685588"/>
    <lineage>
        <taxon>Eukaryota</taxon>
        <taxon>Fungi</taxon>
        <taxon>Dikarya</taxon>
        <taxon>Basidiomycota</taxon>
        <taxon>Agaricomycotina</taxon>
        <taxon>Agaricomycetes</taxon>
        <taxon>Agaricomycetidae</taxon>
        <taxon>Agaricales</taxon>
        <taxon>Agaricineae</taxon>
        <taxon>Strophariaceae</taxon>
        <taxon>Galerina</taxon>
    </lineage>
</organism>
<evidence type="ECO:0000256" key="1">
    <source>
        <dbReference type="SAM" id="MobiDB-lite"/>
    </source>
</evidence>
<dbReference type="Proteomes" id="UP000027222">
    <property type="component" value="Unassembled WGS sequence"/>
</dbReference>
<proteinExistence type="predicted"/>
<gene>
    <name evidence="2" type="ORF">GALMADRAFT_153615</name>
</gene>
<reference evidence="3" key="1">
    <citation type="journal article" date="2014" name="Proc. Natl. Acad. Sci. U.S.A.">
        <title>Extensive sampling of basidiomycete genomes demonstrates inadequacy of the white-rot/brown-rot paradigm for wood decay fungi.</title>
        <authorList>
            <person name="Riley R."/>
            <person name="Salamov A.A."/>
            <person name="Brown D.W."/>
            <person name="Nagy L.G."/>
            <person name="Floudas D."/>
            <person name="Held B.W."/>
            <person name="Levasseur A."/>
            <person name="Lombard V."/>
            <person name="Morin E."/>
            <person name="Otillar R."/>
            <person name="Lindquist E.A."/>
            <person name="Sun H."/>
            <person name="LaButti K.M."/>
            <person name="Schmutz J."/>
            <person name="Jabbour D."/>
            <person name="Luo H."/>
            <person name="Baker S.E."/>
            <person name="Pisabarro A.G."/>
            <person name="Walton J.D."/>
            <person name="Blanchette R.A."/>
            <person name="Henrissat B."/>
            <person name="Martin F."/>
            <person name="Cullen D."/>
            <person name="Hibbett D.S."/>
            <person name="Grigoriev I.V."/>
        </authorList>
    </citation>
    <scope>NUCLEOTIDE SEQUENCE [LARGE SCALE GENOMIC DNA]</scope>
    <source>
        <strain evidence="3">CBS 339.88</strain>
    </source>
</reference>
<feature type="region of interest" description="Disordered" evidence="1">
    <location>
        <begin position="235"/>
        <end position="296"/>
    </location>
</feature>
<name>A0A067TLP2_GALM3</name>
<dbReference type="HOGENOM" id="CLU_794643_0_0_1"/>
<feature type="compositionally biased region" description="Acidic residues" evidence="1">
    <location>
        <begin position="247"/>
        <end position="265"/>
    </location>
</feature>